<evidence type="ECO:0000313" key="11">
    <source>
        <dbReference type="EMBL" id="PNH00416.1"/>
    </source>
</evidence>
<evidence type="ECO:0000256" key="3">
    <source>
        <dbReference type="ARBA" id="ARBA00022448"/>
    </source>
</evidence>
<comment type="similarity">
    <text evidence="2">Belongs to the ammonia transporter channel (TC 1.A.11.2) family.</text>
</comment>
<dbReference type="OrthoDB" id="534912at2759"/>
<comment type="caution">
    <text evidence="11">The sequence shown here is derived from an EMBL/GenBank/DDBJ whole genome shotgun (WGS) entry which is preliminary data.</text>
</comment>
<dbReference type="GO" id="GO:0008519">
    <property type="term" value="F:ammonium channel activity"/>
    <property type="evidence" value="ECO:0007669"/>
    <property type="project" value="InterPro"/>
</dbReference>
<evidence type="ECO:0000256" key="1">
    <source>
        <dbReference type="ARBA" id="ARBA00004141"/>
    </source>
</evidence>
<feature type="compositionally biased region" description="Basic and acidic residues" evidence="8">
    <location>
        <begin position="128"/>
        <end position="143"/>
    </location>
</feature>
<feature type="transmembrane region" description="Helical" evidence="9">
    <location>
        <begin position="54"/>
        <end position="79"/>
    </location>
</feature>
<evidence type="ECO:0000256" key="5">
    <source>
        <dbReference type="ARBA" id="ARBA00022989"/>
    </source>
</evidence>
<dbReference type="Pfam" id="PF00909">
    <property type="entry name" value="Ammonium_transp"/>
    <property type="match status" value="1"/>
</dbReference>
<feature type="compositionally biased region" description="Low complexity" evidence="8">
    <location>
        <begin position="144"/>
        <end position="168"/>
    </location>
</feature>
<keyword evidence="3" id="KW-0813">Transport</keyword>
<keyword evidence="12" id="KW-1185">Reference proteome</keyword>
<dbReference type="AlphaFoldDB" id="A0A2J7ZJH5"/>
<evidence type="ECO:0000256" key="6">
    <source>
        <dbReference type="ARBA" id="ARBA00023136"/>
    </source>
</evidence>
<evidence type="ECO:0000256" key="7">
    <source>
        <dbReference type="ARBA" id="ARBA00023177"/>
    </source>
</evidence>
<keyword evidence="6 9" id="KW-0472">Membrane</keyword>
<name>A0A2J7ZJH5_9CHLO</name>
<protein>
    <submittedName>
        <fullName evidence="11">Ammonium transporter 1 member 1</fullName>
    </submittedName>
</protein>
<keyword evidence="4 9" id="KW-0812">Transmembrane</keyword>
<dbReference type="PANTHER" id="PTHR11730:SF6">
    <property type="entry name" value="AMMONIUM TRANSPORTER"/>
    <property type="match status" value="1"/>
</dbReference>
<dbReference type="Proteomes" id="UP000236333">
    <property type="component" value="Unassembled WGS sequence"/>
</dbReference>
<dbReference type="EMBL" id="PGGS01001423">
    <property type="protein sequence ID" value="PNH00416.1"/>
    <property type="molecule type" value="Genomic_DNA"/>
</dbReference>
<dbReference type="Gene3D" id="1.10.3430.10">
    <property type="entry name" value="Ammonium transporter AmtB like domains"/>
    <property type="match status" value="1"/>
</dbReference>
<dbReference type="InterPro" id="IPR024041">
    <property type="entry name" value="NH4_transpt_AmtB-like_dom"/>
</dbReference>
<keyword evidence="5 9" id="KW-1133">Transmembrane helix</keyword>
<evidence type="ECO:0000256" key="8">
    <source>
        <dbReference type="SAM" id="MobiDB-lite"/>
    </source>
</evidence>
<keyword evidence="7" id="KW-0924">Ammonia transport</keyword>
<comment type="subcellular location">
    <subcellularLocation>
        <location evidence="1">Membrane</location>
        <topology evidence="1">Multi-pass membrane protein</topology>
    </subcellularLocation>
</comment>
<organism evidence="11 12">
    <name type="scientific">Tetrabaena socialis</name>
    <dbReference type="NCBI Taxonomy" id="47790"/>
    <lineage>
        <taxon>Eukaryota</taxon>
        <taxon>Viridiplantae</taxon>
        <taxon>Chlorophyta</taxon>
        <taxon>core chlorophytes</taxon>
        <taxon>Chlorophyceae</taxon>
        <taxon>CS clade</taxon>
        <taxon>Chlamydomonadales</taxon>
        <taxon>Tetrabaenaceae</taxon>
        <taxon>Tetrabaena</taxon>
    </lineage>
</organism>
<dbReference type="GO" id="GO:0097272">
    <property type="term" value="P:ammonium homeostasis"/>
    <property type="evidence" value="ECO:0007669"/>
    <property type="project" value="TreeGrafter"/>
</dbReference>
<evidence type="ECO:0000256" key="9">
    <source>
        <dbReference type="SAM" id="Phobius"/>
    </source>
</evidence>
<proteinExistence type="inferred from homology"/>
<feature type="domain" description="Ammonium transporter AmtB-like" evidence="10">
    <location>
        <begin position="41"/>
        <end position="106"/>
    </location>
</feature>
<evidence type="ECO:0000256" key="4">
    <source>
        <dbReference type="ARBA" id="ARBA00022692"/>
    </source>
</evidence>
<dbReference type="PANTHER" id="PTHR11730">
    <property type="entry name" value="AMMONIUM TRANSPORTER"/>
    <property type="match status" value="1"/>
</dbReference>
<dbReference type="InterPro" id="IPR029020">
    <property type="entry name" value="Ammonium/urea_transptr"/>
</dbReference>
<accession>A0A2J7ZJH5</accession>
<evidence type="ECO:0000256" key="2">
    <source>
        <dbReference type="ARBA" id="ARBA00005887"/>
    </source>
</evidence>
<dbReference type="GO" id="GO:0005886">
    <property type="term" value="C:plasma membrane"/>
    <property type="evidence" value="ECO:0007669"/>
    <property type="project" value="TreeGrafter"/>
</dbReference>
<reference evidence="11 12" key="1">
    <citation type="journal article" date="2017" name="Mol. Biol. Evol.">
        <title>The 4-celled Tetrabaena socialis nuclear genome reveals the essential components for genetic control of cell number at the origin of multicellularity in the volvocine lineage.</title>
        <authorList>
            <person name="Featherston J."/>
            <person name="Arakaki Y."/>
            <person name="Hanschen E.R."/>
            <person name="Ferris P.J."/>
            <person name="Michod R.E."/>
            <person name="Olson B.J.S.C."/>
            <person name="Nozaki H."/>
            <person name="Durand P.M."/>
        </authorList>
    </citation>
    <scope>NUCLEOTIDE SEQUENCE [LARGE SCALE GENOMIC DNA]</scope>
    <source>
        <strain evidence="11 12">NIES-571</strain>
    </source>
</reference>
<gene>
    <name evidence="11" type="ORF">TSOC_013762</name>
</gene>
<evidence type="ECO:0000313" key="12">
    <source>
        <dbReference type="Proteomes" id="UP000236333"/>
    </source>
</evidence>
<sequence>MRVSRRVACCSLGATCGRLLAKRAYICESYGRDCAPGGGAVPHGLFYGGGGRLLASQVIGILTIAAWVLGLMSLLFFALKLMGRLRISAQDEQAGLDISKHGGSAYYPDDRNRPHHDPLNPATYTHHHPLDHDHGLSKPDKAHVPATPVAPGAAGPAGPTGAPAGPQD</sequence>
<feature type="compositionally biased region" description="Basic and acidic residues" evidence="8">
    <location>
        <begin position="108"/>
        <end position="118"/>
    </location>
</feature>
<feature type="region of interest" description="Disordered" evidence="8">
    <location>
        <begin position="100"/>
        <end position="168"/>
    </location>
</feature>
<evidence type="ECO:0000259" key="10">
    <source>
        <dbReference type="Pfam" id="PF00909"/>
    </source>
</evidence>